<comment type="caution">
    <text evidence="1">The sequence shown here is derived from an EMBL/GenBank/DDBJ whole genome shotgun (WGS) entry which is preliminary data.</text>
</comment>
<gene>
    <name evidence="1" type="ORF">E0946_02710</name>
</gene>
<accession>A0AC61QK81</accession>
<evidence type="ECO:0000313" key="1">
    <source>
        <dbReference type="EMBL" id="TDF73690.1"/>
    </source>
</evidence>
<sequence>MSKTIFELSVPGRKGITLPPRDPDIPLNEIIPQELLREKPARIPELSEIDVMRHFIPLSQKNHCIEKGLYPLGSCTMKYNPKLHESLVRYPSFQNLHPLQPESTLQGTLQILYELQNDLAEISGLDKVSLQPAAGAQGEFTGIRIIFAYHRAKGNTHKNKIIIPDSAHGTNPASCALVGYEVVELKSDSRGRCDLAHLKSIVNENTAGFMLTNPNTLGLFEDQIEEIASIIHSVDGLMYLDGANLNALMGLVKPGEIGFDLMHFNLHKTFATPHGGGGPGSGPVGVIAKLAPFLPVPLIGKNEDGYFFDYSHKQSSIGKVHTFYGNVAVMLRAYFYIITLGAEGLRQVAENAIINANYLMALIKDYYHIQYPDHCMHEFVADSTWQKKEYGVSTLDIAKRLLDKGFHAPTVYFPLIVPEAMMIEPTETESKDSLDAFASAMIEIAQECKENPELLHSAPLTTPVRRVDDVRAVKMLDTSFPLED</sequence>
<reference evidence="1" key="1">
    <citation type="submission" date="2019-03" db="EMBL/GenBank/DDBJ databases">
        <title>Candidatus Syntrophosphaera thermopropionivorans: a novel player in syntrophic propionate oxidation during anaerobic digestion.</title>
        <authorList>
            <person name="Dyksma S."/>
        </authorList>
    </citation>
    <scope>NUCLEOTIDE SEQUENCE</scope>
    <source>
        <strain evidence="1">W5</strain>
    </source>
</reference>
<proteinExistence type="predicted"/>
<protein>
    <submittedName>
        <fullName evidence="1">Glycine dehydrogenase subunit 2</fullName>
    </submittedName>
</protein>
<keyword evidence="2" id="KW-1185">Reference proteome</keyword>
<evidence type="ECO:0000313" key="2">
    <source>
        <dbReference type="Proteomes" id="UP000294588"/>
    </source>
</evidence>
<dbReference type="Proteomes" id="UP000294588">
    <property type="component" value="Unassembled WGS sequence"/>
</dbReference>
<dbReference type="EMBL" id="SMOG01000004">
    <property type="protein sequence ID" value="TDF73690.1"/>
    <property type="molecule type" value="Genomic_DNA"/>
</dbReference>
<name>A0AC61QK81_9BACT</name>
<organism evidence="1 2">
    <name type="scientific">Candidatus Syntrophosphaera thermopropionivorans</name>
    <dbReference type="NCBI Taxonomy" id="2593015"/>
    <lineage>
        <taxon>Bacteria</taxon>
        <taxon>Pseudomonadati</taxon>
        <taxon>Candidatus Cloacimonadota</taxon>
        <taxon>Candidatus Cloacimonadia</taxon>
        <taxon>Candidatus Cloacimonadales</taxon>
        <taxon>Candidatus Cloacimonadaceae</taxon>
        <taxon>Candidatus Syntrophosphaera</taxon>
    </lineage>
</organism>